<evidence type="ECO:0000313" key="2">
    <source>
        <dbReference type="EMBL" id="TWI04834.1"/>
    </source>
</evidence>
<accession>A0A562LBJ9</accession>
<name>A0A562LBJ9_9GAMM</name>
<gene>
    <name evidence="2" type="ORF">IP90_00972</name>
</gene>
<dbReference type="Proteomes" id="UP000315167">
    <property type="component" value="Unassembled WGS sequence"/>
</dbReference>
<feature type="region of interest" description="Disordered" evidence="1">
    <location>
        <begin position="129"/>
        <end position="198"/>
    </location>
</feature>
<evidence type="ECO:0008006" key="4">
    <source>
        <dbReference type="Google" id="ProtNLM"/>
    </source>
</evidence>
<evidence type="ECO:0000256" key="1">
    <source>
        <dbReference type="SAM" id="MobiDB-lite"/>
    </source>
</evidence>
<organism evidence="2 3">
    <name type="scientific">Luteimonas cucumeris</name>
    <dbReference type="NCBI Taxonomy" id="985012"/>
    <lineage>
        <taxon>Bacteria</taxon>
        <taxon>Pseudomonadati</taxon>
        <taxon>Pseudomonadota</taxon>
        <taxon>Gammaproteobacteria</taxon>
        <taxon>Lysobacterales</taxon>
        <taxon>Lysobacteraceae</taxon>
        <taxon>Luteimonas</taxon>
    </lineage>
</organism>
<proteinExistence type="predicted"/>
<dbReference type="EMBL" id="VLKN01000002">
    <property type="protein sequence ID" value="TWI04834.1"/>
    <property type="molecule type" value="Genomic_DNA"/>
</dbReference>
<protein>
    <recommendedName>
        <fullName evidence="4">DnaT DNA-binding domain-containing protein</fullName>
    </recommendedName>
</protein>
<comment type="caution">
    <text evidence="2">The sequence shown here is derived from an EMBL/GenBank/DDBJ whole genome shotgun (WGS) entry which is preliminary data.</text>
</comment>
<sequence>MPNRLVREGFLDSEAIHALSDSAECFFHRLMLTADDAGRMDGRVEILRARLFPLDLSRRASDVEKVLKECVAQGLVIPYQWDGKPFLQLSKWQRCSPAKTAKYPDSVGSFRIEYVAADTRDGEKEFVESSMFGRGGLTGGEPIRNPGSYGPKGCGRDAEGIGKGSDRFVSGDGDGDGDGDEGAGKPSPLSPKKRRAKGETLTAWADSLTDDAVPAADPIFDWAQSVGIPREWIAVAWWIFEGRYTDSDKAYSDWRAVFRKAVREDWLKAWRQTRSGEWELTTAGVQAQREMAHG</sequence>
<evidence type="ECO:0000313" key="3">
    <source>
        <dbReference type="Proteomes" id="UP000315167"/>
    </source>
</evidence>
<keyword evidence="3" id="KW-1185">Reference proteome</keyword>
<reference evidence="2 3" key="1">
    <citation type="journal article" date="2015" name="Stand. Genomic Sci.">
        <title>Genomic Encyclopedia of Bacterial and Archaeal Type Strains, Phase III: the genomes of soil and plant-associated and newly described type strains.</title>
        <authorList>
            <person name="Whitman W.B."/>
            <person name="Woyke T."/>
            <person name="Klenk H.P."/>
            <person name="Zhou Y."/>
            <person name="Lilburn T.G."/>
            <person name="Beck B.J."/>
            <person name="De Vos P."/>
            <person name="Vandamme P."/>
            <person name="Eisen J.A."/>
            <person name="Garrity G."/>
            <person name="Hugenholtz P."/>
            <person name="Kyrpides N.C."/>
        </authorList>
    </citation>
    <scope>NUCLEOTIDE SEQUENCE [LARGE SCALE GENOMIC DNA]</scope>
    <source>
        <strain evidence="2 3">CGMCC 1.10821</strain>
    </source>
</reference>
<dbReference type="AlphaFoldDB" id="A0A562LBJ9"/>
<feature type="compositionally biased region" description="Basic and acidic residues" evidence="1">
    <location>
        <begin position="154"/>
        <end position="166"/>
    </location>
</feature>